<dbReference type="FunFam" id="3.30.200.20:FF:000042">
    <property type="entry name" value="Aurora kinase A"/>
    <property type="match status" value="1"/>
</dbReference>
<evidence type="ECO:0000256" key="6">
    <source>
        <dbReference type="PIRSR" id="PIRSR630616-1"/>
    </source>
</evidence>
<dbReference type="InterPro" id="IPR017441">
    <property type="entry name" value="Protein_kinase_ATP_BS"/>
</dbReference>
<accession>A0A8S1NB35</accession>
<protein>
    <recommendedName>
        <fullName evidence="12">Protein kinase domain-containing protein</fullName>
    </recommendedName>
</protein>
<proteinExistence type="inferred from homology"/>
<feature type="region of interest" description="Disordered" evidence="11">
    <location>
        <begin position="326"/>
        <end position="361"/>
    </location>
</feature>
<feature type="cross-link" description="Glycyl lysine isopeptide (Lys-Gly) (interchain with G-Cter in SUMO2)" evidence="8">
    <location>
        <position position="157"/>
    </location>
</feature>
<organism evidence="13 14">
    <name type="scientific">Paramecium primaurelia</name>
    <dbReference type="NCBI Taxonomy" id="5886"/>
    <lineage>
        <taxon>Eukaryota</taxon>
        <taxon>Sar</taxon>
        <taxon>Alveolata</taxon>
        <taxon>Ciliophora</taxon>
        <taxon>Intramacronucleata</taxon>
        <taxon>Oligohymenophorea</taxon>
        <taxon>Peniculida</taxon>
        <taxon>Parameciidae</taxon>
        <taxon>Paramecium</taxon>
    </lineage>
</organism>
<feature type="active site" description="Proton acceptor" evidence="6">
    <location>
        <position position="155"/>
    </location>
</feature>
<keyword evidence="5 7" id="KW-0067">ATP-binding</keyword>
<evidence type="ECO:0000256" key="4">
    <source>
        <dbReference type="ARBA" id="ARBA00022777"/>
    </source>
</evidence>
<dbReference type="AlphaFoldDB" id="A0A8S1NB35"/>
<feature type="binding site" evidence="7 9">
    <location>
        <position position="61"/>
    </location>
    <ligand>
        <name>ATP</name>
        <dbReference type="ChEBI" id="CHEBI:30616"/>
    </ligand>
</feature>
<name>A0A8S1NB35_PARPR</name>
<dbReference type="GO" id="GO:0004674">
    <property type="term" value="F:protein serine/threonine kinase activity"/>
    <property type="evidence" value="ECO:0007669"/>
    <property type="project" value="UniProtKB-KW"/>
</dbReference>
<keyword evidence="14" id="KW-1185">Reference proteome</keyword>
<dbReference type="Pfam" id="PF00069">
    <property type="entry name" value="Pkinase"/>
    <property type="match status" value="1"/>
</dbReference>
<feature type="domain" description="Protein kinase" evidence="12">
    <location>
        <begin position="32"/>
        <end position="282"/>
    </location>
</feature>
<evidence type="ECO:0000256" key="1">
    <source>
        <dbReference type="ARBA" id="ARBA00022527"/>
    </source>
</evidence>
<dbReference type="PROSITE" id="PS00108">
    <property type="entry name" value="PROTEIN_KINASE_ST"/>
    <property type="match status" value="1"/>
</dbReference>
<dbReference type="GO" id="GO:0005524">
    <property type="term" value="F:ATP binding"/>
    <property type="evidence" value="ECO:0007669"/>
    <property type="project" value="UniProtKB-UniRule"/>
</dbReference>
<evidence type="ECO:0000259" key="12">
    <source>
        <dbReference type="PROSITE" id="PS50011"/>
    </source>
</evidence>
<gene>
    <name evidence="13" type="ORF">PPRIM_AZ9-3.1.T0710039</name>
</gene>
<evidence type="ECO:0000256" key="10">
    <source>
        <dbReference type="RuleBase" id="RU000304"/>
    </source>
</evidence>
<evidence type="ECO:0000256" key="8">
    <source>
        <dbReference type="PIRSR" id="PIRSR630616-3"/>
    </source>
</evidence>
<dbReference type="Proteomes" id="UP000688137">
    <property type="component" value="Unassembled WGS sequence"/>
</dbReference>
<evidence type="ECO:0000256" key="2">
    <source>
        <dbReference type="ARBA" id="ARBA00022679"/>
    </source>
</evidence>
<dbReference type="OMA" id="RVEKKYC"/>
<evidence type="ECO:0000256" key="9">
    <source>
        <dbReference type="PROSITE-ProRule" id="PRU10141"/>
    </source>
</evidence>
<dbReference type="PANTHER" id="PTHR24350">
    <property type="entry name" value="SERINE/THREONINE-PROTEIN KINASE IAL-RELATED"/>
    <property type="match status" value="1"/>
</dbReference>
<keyword evidence="1 10" id="KW-0723">Serine/threonine-protein kinase</keyword>
<feature type="compositionally biased region" description="Polar residues" evidence="11">
    <location>
        <begin position="336"/>
        <end position="347"/>
    </location>
</feature>
<dbReference type="InterPro" id="IPR030616">
    <property type="entry name" value="Aur-like"/>
</dbReference>
<evidence type="ECO:0000313" key="14">
    <source>
        <dbReference type="Proteomes" id="UP000688137"/>
    </source>
</evidence>
<keyword evidence="3 7" id="KW-0547">Nucleotide-binding</keyword>
<reference evidence="13" key="1">
    <citation type="submission" date="2021-01" db="EMBL/GenBank/DDBJ databases">
        <authorList>
            <consortium name="Genoscope - CEA"/>
            <person name="William W."/>
        </authorList>
    </citation>
    <scope>NUCLEOTIDE SEQUENCE</scope>
</reference>
<dbReference type="PROSITE" id="PS00107">
    <property type="entry name" value="PROTEIN_KINASE_ATP"/>
    <property type="match status" value="1"/>
</dbReference>
<keyword evidence="4" id="KW-0418">Kinase</keyword>
<keyword evidence="2" id="KW-0808">Transferase</keyword>
<comment type="similarity">
    <text evidence="10">Belongs to the protein kinase superfamily.</text>
</comment>
<dbReference type="InterPro" id="IPR008271">
    <property type="entry name" value="Ser/Thr_kinase_AS"/>
</dbReference>
<sequence>MNQYYYNLPPKPSKPTTVAPQTQKKLLKDQYEILQIELGSGTYGKVKLALNHAINKTYAIKIISKSYMKQIFATQHILNELNYLQGCKHKNIVEYIEHFEDRDNIYIILEYCRHGTLQDLIRKKNKLTEEEAFHYFYQIAQAILYLHEKDIIHRDIKADNILLQNSNVKVCDFNWSTFLPNGSKAKPCICGTTEYMPPEVIKKESHDKGVDIWALGILLYYMLHGELLFRAKQKEELYEKICNRQPIKFNKNLSKECQLLFQQMLAHQKRINIQQVLNSDWVIKMLKCKNNSHFIKLTPIKCRSTTQESTRFSIVSDSTHFSSSKFTAKSHDIQSPEKQSNINQAPQDQHPKKVNSSALDQNNPAFRVEKKYCY</sequence>
<dbReference type="PROSITE" id="PS50011">
    <property type="entry name" value="PROTEIN_KINASE_DOM"/>
    <property type="match status" value="1"/>
</dbReference>
<dbReference type="EMBL" id="CAJJDM010000074">
    <property type="protein sequence ID" value="CAD8083874.1"/>
    <property type="molecule type" value="Genomic_DNA"/>
</dbReference>
<evidence type="ECO:0000256" key="5">
    <source>
        <dbReference type="ARBA" id="ARBA00022840"/>
    </source>
</evidence>
<dbReference type="SMART" id="SM00220">
    <property type="entry name" value="S_TKc"/>
    <property type="match status" value="1"/>
</dbReference>
<evidence type="ECO:0000256" key="7">
    <source>
        <dbReference type="PIRSR" id="PIRSR630616-2"/>
    </source>
</evidence>
<comment type="caution">
    <text evidence="13">The sequence shown here is derived from an EMBL/GenBank/DDBJ whole genome shotgun (WGS) entry which is preliminary data.</text>
</comment>
<feature type="binding site" evidence="7">
    <location>
        <position position="172"/>
    </location>
    <ligand>
        <name>ATP</name>
        <dbReference type="ChEBI" id="CHEBI:30616"/>
    </ligand>
</feature>
<evidence type="ECO:0000256" key="11">
    <source>
        <dbReference type="SAM" id="MobiDB-lite"/>
    </source>
</evidence>
<dbReference type="FunFam" id="1.10.510.10:FF:000673">
    <property type="entry name" value="CAMK family protein kinase"/>
    <property type="match status" value="1"/>
</dbReference>
<evidence type="ECO:0000256" key="3">
    <source>
        <dbReference type="ARBA" id="ARBA00022741"/>
    </source>
</evidence>
<dbReference type="InterPro" id="IPR000719">
    <property type="entry name" value="Prot_kinase_dom"/>
</dbReference>
<evidence type="ECO:0000313" key="13">
    <source>
        <dbReference type="EMBL" id="CAD8083874.1"/>
    </source>
</evidence>